<gene>
    <name evidence="1" type="ORF">D9619_008675</name>
</gene>
<dbReference type="Proteomes" id="UP000567179">
    <property type="component" value="Unassembled WGS sequence"/>
</dbReference>
<organism evidence="1 2">
    <name type="scientific">Psilocybe cf. subviscida</name>
    <dbReference type="NCBI Taxonomy" id="2480587"/>
    <lineage>
        <taxon>Eukaryota</taxon>
        <taxon>Fungi</taxon>
        <taxon>Dikarya</taxon>
        <taxon>Basidiomycota</taxon>
        <taxon>Agaricomycotina</taxon>
        <taxon>Agaricomycetes</taxon>
        <taxon>Agaricomycetidae</taxon>
        <taxon>Agaricales</taxon>
        <taxon>Agaricineae</taxon>
        <taxon>Strophariaceae</taxon>
        <taxon>Psilocybe</taxon>
    </lineage>
</organism>
<reference evidence="1 2" key="1">
    <citation type="journal article" date="2020" name="ISME J.">
        <title>Uncovering the hidden diversity of litter-decomposition mechanisms in mushroom-forming fungi.</title>
        <authorList>
            <person name="Floudas D."/>
            <person name="Bentzer J."/>
            <person name="Ahren D."/>
            <person name="Johansson T."/>
            <person name="Persson P."/>
            <person name="Tunlid A."/>
        </authorList>
    </citation>
    <scope>NUCLEOTIDE SEQUENCE [LARGE SCALE GENOMIC DNA]</scope>
    <source>
        <strain evidence="1 2">CBS 101986</strain>
    </source>
</reference>
<dbReference type="Gene3D" id="1.20.120.1060">
    <property type="match status" value="1"/>
</dbReference>
<protein>
    <recommendedName>
        <fullName evidence="3">DUF4419 domain-containing protein</fullName>
    </recommendedName>
</protein>
<sequence>MERNSEPGLRLQNQVWQLHSSSALLPLHNTTTISQNMPVRFIVAQHPAVQVRQPISVEKPRDCLDSTWGRCSKITCAELLQSSLDVPASWPPTQAFDALRTQVSTGQYLPSESFPEQSGLWDLSHIRPQANGFVDAVVEAYNKHHHLIIRPDDVWLAILSQFNLYVNANAENLRSYFVAHDGKKDLTVTAGGSRYSVDFGALAEQMTRAIDKNVLDKELRNWILPDFTTTTTHDTVASAVMMMSTLKAYFSYKMDLMCGIPSVTLEGKKEDWEKLLTRIDRLSIFGREPEAWSAMLRPILTRFVQAFDGDPGADFWNHVCHYQSMGSGSDVLSGWITAFCVWDEHGKWMGSSSVEDTLGKVKELSNRGTSVPPSIVSDSRHLKLEVDGIPYPIVEVDSIPPGFGEVDVKLDDNGEELDCMMVAGHMATRIEGLSKDMIRPHPAWFMFIKGQEEKVARDW</sequence>
<evidence type="ECO:0000313" key="2">
    <source>
        <dbReference type="Proteomes" id="UP000567179"/>
    </source>
</evidence>
<name>A0A8H5B9V3_9AGAR</name>
<dbReference type="InterPro" id="IPR025533">
    <property type="entry name" value="DUF4419"/>
</dbReference>
<dbReference type="OrthoDB" id="9978173at2759"/>
<dbReference type="EMBL" id="JAACJJ010000029">
    <property type="protein sequence ID" value="KAF5319356.1"/>
    <property type="molecule type" value="Genomic_DNA"/>
</dbReference>
<evidence type="ECO:0008006" key="3">
    <source>
        <dbReference type="Google" id="ProtNLM"/>
    </source>
</evidence>
<dbReference type="PANTHER" id="PTHR31252:SF11">
    <property type="entry name" value="DUF4419 DOMAIN-CONTAINING PROTEIN"/>
    <property type="match status" value="1"/>
</dbReference>
<dbReference type="Pfam" id="PF14388">
    <property type="entry name" value="DUF4419"/>
    <property type="match status" value="1"/>
</dbReference>
<accession>A0A8H5B9V3</accession>
<evidence type="ECO:0000313" key="1">
    <source>
        <dbReference type="EMBL" id="KAF5319356.1"/>
    </source>
</evidence>
<keyword evidence="2" id="KW-1185">Reference proteome</keyword>
<dbReference type="AlphaFoldDB" id="A0A8H5B9V3"/>
<proteinExistence type="predicted"/>
<comment type="caution">
    <text evidence="1">The sequence shown here is derived from an EMBL/GenBank/DDBJ whole genome shotgun (WGS) entry which is preliminary data.</text>
</comment>
<dbReference type="PANTHER" id="PTHR31252">
    <property type="entry name" value="DUF4419 DOMAIN-CONTAINING PROTEIN"/>
    <property type="match status" value="1"/>
</dbReference>